<organism evidence="2 3">
    <name type="scientific">Pseudorhizobium tarimense</name>
    <dbReference type="NCBI Taxonomy" id="1079109"/>
    <lineage>
        <taxon>Bacteria</taxon>
        <taxon>Pseudomonadati</taxon>
        <taxon>Pseudomonadota</taxon>
        <taxon>Alphaproteobacteria</taxon>
        <taxon>Hyphomicrobiales</taxon>
        <taxon>Rhizobiaceae</taxon>
        <taxon>Rhizobium/Agrobacterium group</taxon>
        <taxon>Pseudorhizobium</taxon>
    </lineage>
</organism>
<evidence type="ECO:0000256" key="1">
    <source>
        <dbReference type="SAM" id="MobiDB-lite"/>
    </source>
</evidence>
<protein>
    <submittedName>
        <fullName evidence="2">Uncharacterized protein</fullName>
    </submittedName>
</protein>
<evidence type="ECO:0000313" key="3">
    <source>
        <dbReference type="Proteomes" id="UP001549031"/>
    </source>
</evidence>
<keyword evidence="3" id="KW-1185">Reference proteome</keyword>
<proteinExistence type="predicted"/>
<feature type="region of interest" description="Disordered" evidence="1">
    <location>
        <begin position="96"/>
        <end position="117"/>
    </location>
</feature>
<dbReference type="RefSeq" id="WP_247244574.1">
    <property type="nucleotide sequence ID" value="NZ_JALJRA010000010.1"/>
</dbReference>
<evidence type="ECO:0000313" key="2">
    <source>
        <dbReference type="EMBL" id="MET3586725.1"/>
    </source>
</evidence>
<gene>
    <name evidence="2" type="ORF">ABID21_002845</name>
</gene>
<accession>A0ABV2H844</accession>
<reference evidence="2 3" key="1">
    <citation type="submission" date="2024-06" db="EMBL/GenBank/DDBJ databases">
        <title>Genomic Encyclopedia of Type Strains, Phase IV (KMG-IV): sequencing the most valuable type-strain genomes for metagenomic binning, comparative biology and taxonomic classification.</title>
        <authorList>
            <person name="Goeker M."/>
        </authorList>
    </citation>
    <scope>NUCLEOTIDE SEQUENCE [LARGE SCALE GENOMIC DNA]</scope>
    <source>
        <strain evidence="2 3">DSM 105042</strain>
    </source>
</reference>
<sequence>MPLLPWLALGVFLLAFLGLITDATRDVRLRSGVLAAESGSDVPHLSKREPLRFLTTDIRRDGTSTTGWSGADGFLPAMAAGAAILFSSNERFGTTGSARHAGTPVAAYRSRAPPLSA</sequence>
<dbReference type="Proteomes" id="UP001549031">
    <property type="component" value="Unassembled WGS sequence"/>
</dbReference>
<name>A0ABV2H844_9HYPH</name>
<comment type="caution">
    <text evidence="2">The sequence shown here is derived from an EMBL/GenBank/DDBJ whole genome shotgun (WGS) entry which is preliminary data.</text>
</comment>
<dbReference type="EMBL" id="JBEPLJ010000010">
    <property type="protein sequence ID" value="MET3586725.1"/>
    <property type="molecule type" value="Genomic_DNA"/>
</dbReference>